<comment type="caution">
    <text evidence="1">The sequence shown here is derived from an EMBL/GenBank/DDBJ whole genome shotgun (WGS) entry which is preliminary data.</text>
</comment>
<gene>
    <name evidence="1" type="ORF">N7509_004182</name>
</gene>
<evidence type="ECO:0000313" key="2">
    <source>
        <dbReference type="Proteomes" id="UP001147747"/>
    </source>
</evidence>
<dbReference type="Proteomes" id="UP001147747">
    <property type="component" value="Unassembled WGS sequence"/>
</dbReference>
<accession>A0A9W9W6J4</accession>
<dbReference type="OrthoDB" id="4358002at2759"/>
<proteinExistence type="predicted"/>
<reference evidence="1" key="2">
    <citation type="journal article" date="2023" name="IMA Fungus">
        <title>Comparative genomic study of the Penicillium genus elucidates a diverse pangenome and 15 lateral gene transfer events.</title>
        <authorList>
            <person name="Petersen C."/>
            <person name="Sorensen T."/>
            <person name="Nielsen M.R."/>
            <person name="Sondergaard T.E."/>
            <person name="Sorensen J.L."/>
            <person name="Fitzpatrick D.A."/>
            <person name="Frisvad J.C."/>
            <person name="Nielsen K.L."/>
        </authorList>
    </citation>
    <scope>NUCLEOTIDE SEQUENCE</scope>
    <source>
        <strain evidence="1">IBT 29677</strain>
    </source>
</reference>
<protein>
    <submittedName>
        <fullName evidence="1">Uncharacterized protein</fullName>
    </submittedName>
</protein>
<dbReference type="RefSeq" id="XP_056491553.1">
    <property type="nucleotide sequence ID" value="XM_056628819.1"/>
</dbReference>
<organism evidence="1 2">
    <name type="scientific">Penicillium cosmopolitanum</name>
    <dbReference type="NCBI Taxonomy" id="1131564"/>
    <lineage>
        <taxon>Eukaryota</taxon>
        <taxon>Fungi</taxon>
        <taxon>Dikarya</taxon>
        <taxon>Ascomycota</taxon>
        <taxon>Pezizomycotina</taxon>
        <taxon>Eurotiomycetes</taxon>
        <taxon>Eurotiomycetidae</taxon>
        <taxon>Eurotiales</taxon>
        <taxon>Aspergillaceae</taxon>
        <taxon>Penicillium</taxon>
    </lineage>
</organism>
<sequence>MKDMLADSVDENELCKIDSQTNKDETDMENDIARFLNPAFTQIVEGKENEGLYQGWPGDDRICDIADKFGGLLIYAATVCRFLGGLKPSKVILESRLQKIFDGKVSGRSPQASLVAIYSRIQSAMMEGLDVDEEEDIISRFRLVVGSIIIVLGPPTFEILSKLIEIPESDIRGDLKGLHSVLFFKNSPMSTIQLLHLTFRDYLLDERRLPIAWSSDSKVIAFPDYSHMTIWNFSKEVLAQSLDATSLELLALAFSPGDQLLAAMANFGTLLLFQPGSSGDTKYYKIADWSPQVKPTMRDFEPPVLEFSKDGKTIQTGYGRIDVRIFKGELNHSDDLSLYIDGAWILRGRQRVMMIPHEYRVSCAFAADDTLFMGFESGGSGSITFDGTRKITHGG</sequence>
<dbReference type="GeneID" id="81367799"/>
<dbReference type="Gene3D" id="2.130.10.10">
    <property type="entry name" value="YVTN repeat-like/Quinoprotein amine dehydrogenase"/>
    <property type="match status" value="1"/>
</dbReference>
<evidence type="ECO:0000313" key="1">
    <source>
        <dbReference type="EMBL" id="KAJ5404311.1"/>
    </source>
</evidence>
<dbReference type="EMBL" id="JAPZBU010000005">
    <property type="protein sequence ID" value="KAJ5404311.1"/>
    <property type="molecule type" value="Genomic_DNA"/>
</dbReference>
<dbReference type="AlphaFoldDB" id="A0A9W9W6J4"/>
<keyword evidence="2" id="KW-1185">Reference proteome</keyword>
<dbReference type="SUPFAM" id="SSF82171">
    <property type="entry name" value="DPP6 N-terminal domain-like"/>
    <property type="match status" value="1"/>
</dbReference>
<name>A0A9W9W6J4_9EURO</name>
<dbReference type="InterPro" id="IPR015943">
    <property type="entry name" value="WD40/YVTN_repeat-like_dom_sf"/>
</dbReference>
<reference evidence="1" key="1">
    <citation type="submission" date="2022-12" db="EMBL/GenBank/DDBJ databases">
        <authorList>
            <person name="Petersen C."/>
        </authorList>
    </citation>
    <scope>NUCLEOTIDE SEQUENCE</scope>
    <source>
        <strain evidence="1">IBT 29677</strain>
    </source>
</reference>